<dbReference type="Pfam" id="PF09411">
    <property type="entry name" value="PagL"/>
    <property type="match status" value="1"/>
</dbReference>
<dbReference type="RefSeq" id="WP_380861541.1">
    <property type="nucleotide sequence ID" value="NZ_JBHRXV010000010.1"/>
</dbReference>
<proteinExistence type="predicted"/>
<protein>
    <submittedName>
        <fullName evidence="2">Acyloxyacyl hydrolase</fullName>
    </submittedName>
</protein>
<dbReference type="Gene3D" id="2.40.160.20">
    <property type="match status" value="1"/>
</dbReference>
<gene>
    <name evidence="2" type="ORF">ACFOMD_11710</name>
</gene>
<comment type="caution">
    <text evidence="2">The sequence shown here is derived from an EMBL/GenBank/DDBJ whole genome shotgun (WGS) entry which is preliminary data.</text>
</comment>
<dbReference type="GO" id="GO:0016787">
    <property type="term" value="F:hydrolase activity"/>
    <property type="evidence" value="ECO:0007669"/>
    <property type="project" value="UniProtKB-KW"/>
</dbReference>
<feature type="signal peptide" evidence="1">
    <location>
        <begin position="1"/>
        <end position="28"/>
    </location>
</feature>
<feature type="chain" id="PRO_5047420727" evidence="1">
    <location>
        <begin position="29"/>
        <end position="180"/>
    </location>
</feature>
<keyword evidence="2" id="KW-0378">Hydrolase</keyword>
<evidence type="ECO:0000313" key="2">
    <source>
        <dbReference type="EMBL" id="MFC3713244.1"/>
    </source>
</evidence>
<organism evidence="2 3">
    <name type="scientific">Sphingoaurantiacus capsulatus</name>
    <dbReference type="NCBI Taxonomy" id="1771310"/>
    <lineage>
        <taxon>Bacteria</taxon>
        <taxon>Pseudomonadati</taxon>
        <taxon>Pseudomonadota</taxon>
        <taxon>Alphaproteobacteria</taxon>
        <taxon>Sphingomonadales</taxon>
        <taxon>Sphingosinicellaceae</taxon>
        <taxon>Sphingoaurantiacus</taxon>
    </lineage>
</organism>
<evidence type="ECO:0000313" key="3">
    <source>
        <dbReference type="Proteomes" id="UP001595615"/>
    </source>
</evidence>
<name>A0ABV7XD85_9SPHN</name>
<dbReference type="Proteomes" id="UP001595615">
    <property type="component" value="Unassembled WGS sequence"/>
</dbReference>
<accession>A0ABV7XD85</accession>
<dbReference type="EMBL" id="JBHRXV010000010">
    <property type="protein sequence ID" value="MFC3713244.1"/>
    <property type="molecule type" value="Genomic_DNA"/>
</dbReference>
<sequence>MRALFQWGWVPAFAGMTMVAGAATPAHADQLWLGFYDHDATFADEKFESGQDIKAGWIGEPIEALSAIGRPAPHVLLSAALDGGTDYAAVGLNWKFGGTLYFRPGIGLSVNNGPDRAFSNGNRVDLGSKVTFEPEAAVGWRVSDRVAVEASWVHLSHATLFSKQNRGIDSLGVRLLFTLP</sequence>
<keyword evidence="1" id="KW-0732">Signal</keyword>
<keyword evidence="3" id="KW-1185">Reference proteome</keyword>
<reference evidence="3" key="1">
    <citation type="journal article" date="2019" name="Int. J. Syst. Evol. Microbiol.">
        <title>The Global Catalogue of Microorganisms (GCM) 10K type strain sequencing project: providing services to taxonomists for standard genome sequencing and annotation.</title>
        <authorList>
            <consortium name="The Broad Institute Genomics Platform"/>
            <consortium name="The Broad Institute Genome Sequencing Center for Infectious Disease"/>
            <person name="Wu L."/>
            <person name="Ma J."/>
        </authorList>
    </citation>
    <scope>NUCLEOTIDE SEQUENCE [LARGE SCALE GENOMIC DNA]</scope>
    <source>
        <strain evidence="3">KCTC 42644</strain>
    </source>
</reference>
<dbReference type="InterPro" id="IPR018550">
    <property type="entry name" value="Lipid-A_deacylase-rel"/>
</dbReference>
<evidence type="ECO:0000256" key="1">
    <source>
        <dbReference type="SAM" id="SignalP"/>
    </source>
</evidence>